<dbReference type="Gramene" id="ONI24541">
    <property type="protein sequence ID" value="ONI24541"/>
    <property type="gene ID" value="PRUPE_2G245500"/>
</dbReference>
<feature type="transmembrane region" description="Helical" evidence="1">
    <location>
        <begin position="101"/>
        <end position="122"/>
    </location>
</feature>
<reference evidence="2 3" key="1">
    <citation type="journal article" date="2013" name="Nat. Genet.">
        <title>The high-quality draft genome of peach (Prunus persica) identifies unique patterns of genetic diversity, domestication and genome evolution.</title>
        <authorList>
            <consortium name="International Peach Genome Initiative"/>
            <person name="Verde I."/>
            <person name="Abbott A.G."/>
            <person name="Scalabrin S."/>
            <person name="Jung S."/>
            <person name="Shu S."/>
            <person name="Marroni F."/>
            <person name="Zhebentyayeva T."/>
            <person name="Dettori M.T."/>
            <person name="Grimwood J."/>
            <person name="Cattonaro F."/>
            <person name="Zuccolo A."/>
            <person name="Rossini L."/>
            <person name="Jenkins J."/>
            <person name="Vendramin E."/>
            <person name="Meisel L.A."/>
            <person name="Decroocq V."/>
            <person name="Sosinski B."/>
            <person name="Prochnik S."/>
            <person name="Mitros T."/>
            <person name="Policriti A."/>
            <person name="Cipriani G."/>
            <person name="Dondini L."/>
            <person name="Ficklin S."/>
            <person name="Goodstein D.M."/>
            <person name="Xuan P."/>
            <person name="Del Fabbro C."/>
            <person name="Aramini V."/>
            <person name="Copetti D."/>
            <person name="Gonzalez S."/>
            <person name="Horner D.S."/>
            <person name="Falchi R."/>
            <person name="Lucas S."/>
            <person name="Mica E."/>
            <person name="Maldonado J."/>
            <person name="Lazzari B."/>
            <person name="Bielenberg D."/>
            <person name="Pirona R."/>
            <person name="Miculan M."/>
            <person name="Barakat A."/>
            <person name="Testolin R."/>
            <person name="Stella A."/>
            <person name="Tartarini S."/>
            <person name="Tonutti P."/>
            <person name="Arus P."/>
            <person name="Orellana A."/>
            <person name="Wells C."/>
            <person name="Main D."/>
            <person name="Vizzotto G."/>
            <person name="Silva H."/>
            <person name="Salamini F."/>
            <person name="Schmutz J."/>
            <person name="Morgante M."/>
            <person name="Rokhsar D.S."/>
        </authorList>
    </citation>
    <scope>NUCLEOTIDE SEQUENCE [LARGE SCALE GENOMIC DNA]</scope>
    <source>
        <strain evidence="3">cv. Nemared</strain>
    </source>
</reference>
<keyword evidence="3" id="KW-1185">Reference proteome</keyword>
<keyword evidence="1" id="KW-0472">Membrane</keyword>
<name>A0A251QL42_PRUPE</name>
<organism evidence="2 3">
    <name type="scientific">Prunus persica</name>
    <name type="common">Peach</name>
    <name type="synonym">Amygdalus persica</name>
    <dbReference type="NCBI Taxonomy" id="3760"/>
    <lineage>
        <taxon>Eukaryota</taxon>
        <taxon>Viridiplantae</taxon>
        <taxon>Streptophyta</taxon>
        <taxon>Embryophyta</taxon>
        <taxon>Tracheophyta</taxon>
        <taxon>Spermatophyta</taxon>
        <taxon>Magnoliopsida</taxon>
        <taxon>eudicotyledons</taxon>
        <taxon>Gunneridae</taxon>
        <taxon>Pentapetalae</taxon>
        <taxon>rosids</taxon>
        <taxon>fabids</taxon>
        <taxon>Rosales</taxon>
        <taxon>Rosaceae</taxon>
        <taxon>Amygdaloideae</taxon>
        <taxon>Amygdaleae</taxon>
        <taxon>Prunus</taxon>
    </lineage>
</organism>
<dbReference type="Proteomes" id="UP000006882">
    <property type="component" value="Chromosome G2"/>
</dbReference>
<keyword evidence="1" id="KW-1133">Transmembrane helix</keyword>
<protein>
    <submittedName>
        <fullName evidence="2">Uncharacterized protein</fullName>
    </submittedName>
</protein>
<gene>
    <name evidence="2" type="ORF">PRUPE_2G245500</name>
</gene>
<keyword evidence="1" id="KW-0812">Transmembrane</keyword>
<proteinExistence type="predicted"/>
<sequence>MVSWFITHYIRGQWPNLTLIYLAYKMKFQIYYIDVYERASTENKEISHHHQHSRMKVSCSLLFILLVMMTYLLFLAIFFVIFLGTLYHYVYVVLLRALHKGLLHCVAKCMLGFLLGIAQMILMKKFMSTANCPKLDAARVFMP</sequence>
<dbReference type="EMBL" id="CM007652">
    <property type="protein sequence ID" value="ONI24541.1"/>
    <property type="molecule type" value="Genomic_DNA"/>
</dbReference>
<feature type="transmembrane region" description="Helical" evidence="1">
    <location>
        <begin position="61"/>
        <end position="89"/>
    </location>
</feature>
<evidence type="ECO:0000256" key="1">
    <source>
        <dbReference type="SAM" id="Phobius"/>
    </source>
</evidence>
<accession>A0A251QL42</accession>
<dbReference type="AlphaFoldDB" id="A0A251QL42"/>
<evidence type="ECO:0000313" key="3">
    <source>
        <dbReference type="Proteomes" id="UP000006882"/>
    </source>
</evidence>
<evidence type="ECO:0000313" key="2">
    <source>
        <dbReference type="EMBL" id="ONI24541.1"/>
    </source>
</evidence>